<dbReference type="Proteomes" id="UP001066276">
    <property type="component" value="Chromosome 6"/>
</dbReference>
<comment type="caution">
    <text evidence="1">The sequence shown here is derived from an EMBL/GenBank/DDBJ whole genome shotgun (WGS) entry which is preliminary data.</text>
</comment>
<accession>A0AAV7QTR7</accession>
<evidence type="ECO:0000313" key="2">
    <source>
        <dbReference type="Proteomes" id="UP001066276"/>
    </source>
</evidence>
<sequence>MEAAQKQLAYLDLNKTKYSILHLEQSFHVGGNKCGGPLANRLHVQCHVMCVEALSQTDNSEIRNDDLFTAKFRDFYSDLYTTQPITADTIDGYLKNANIPHLSSIQVEEIDQPIRLEEVIAVIAHLKLHN</sequence>
<dbReference type="AlphaFoldDB" id="A0AAV7QTR7"/>
<evidence type="ECO:0000313" key="1">
    <source>
        <dbReference type="EMBL" id="KAJ1141785.1"/>
    </source>
</evidence>
<organism evidence="1 2">
    <name type="scientific">Pleurodeles waltl</name>
    <name type="common">Iberian ribbed newt</name>
    <dbReference type="NCBI Taxonomy" id="8319"/>
    <lineage>
        <taxon>Eukaryota</taxon>
        <taxon>Metazoa</taxon>
        <taxon>Chordata</taxon>
        <taxon>Craniata</taxon>
        <taxon>Vertebrata</taxon>
        <taxon>Euteleostomi</taxon>
        <taxon>Amphibia</taxon>
        <taxon>Batrachia</taxon>
        <taxon>Caudata</taxon>
        <taxon>Salamandroidea</taxon>
        <taxon>Salamandridae</taxon>
        <taxon>Pleurodelinae</taxon>
        <taxon>Pleurodeles</taxon>
    </lineage>
</organism>
<proteinExistence type="predicted"/>
<keyword evidence="2" id="KW-1185">Reference proteome</keyword>
<dbReference type="EMBL" id="JANPWB010000010">
    <property type="protein sequence ID" value="KAJ1141785.1"/>
    <property type="molecule type" value="Genomic_DNA"/>
</dbReference>
<protein>
    <submittedName>
        <fullName evidence="1">Uncharacterized protein</fullName>
    </submittedName>
</protein>
<name>A0AAV7QTR7_PLEWA</name>
<reference evidence="1" key="1">
    <citation type="journal article" date="2022" name="bioRxiv">
        <title>Sequencing and chromosome-scale assembly of the giantPleurodeles waltlgenome.</title>
        <authorList>
            <person name="Brown T."/>
            <person name="Elewa A."/>
            <person name="Iarovenko S."/>
            <person name="Subramanian E."/>
            <person name="Araus A.J."/>
            <person name="Petzold A."/>
            <person name="Susuki M."/>
            <person name="Suzuki K.-i.T."/>
            <person name="Hayashi T."/>
            <person name="Toyoda A."/>
            <person name="Oliveira C."/>
            <person name="Osipova E."/>
            <person name="Leigh N.D."/>
            <person name="Simon A."/>
            <person name="Yun M.H."/>
        </authorList>
    </citation>
    <scope>NUCLEOTIDE SEQUENCE</scope>
    <source>
        <strain evidence="1">20211129_DDA</strain>
        <tissue evidence="1">Liver</tissue>
    </source>
</reference>
<gene>
    <name evidence="1" type="ORF">NDU88_008113</name>
</gene>